<sequence length="35" mass="4019">MRLISEANGQEGHWNSPQGYIGNQVQMRLMSKELD</sequence>
<dbReference type="EMBL" id="BARU01048522">
    <property type="protein sequence ID" value="GAH97034.1"/>
    <property type="molecule type" value="Genomic_DNA"/>
</dbReference>
<organism evidence="1">
    <name type="scientific">marine sediment metagenome</name>
    <dbReference type="NCBI Taxonomy" id="412755"/>
    <lineage>
        <taxon>unclassified sequences</taxon>
        <taxon>metagenomes</taxon>
        <taxon>ecological metagenomes</taxon>
    </lineage>
</organism>
<feature type="non-terminal residue" evidence="1">
    <location>
        <position position="35"/>
    </location>
</feature>
<comment type="caution">
    <text evidence="1">The sequence shown here is derived from an EMBL/GenBank/DDBJ whole genome shotgun (WGS) entry which is preliminary data.</text>
</comment>
<evidence type="ECO:0000313" key="1">
    <source>
        <dbReference type="EMBL" id="GAH97034.1"/>
    </source>
</evidence>
<reference evidence="1" key="1">
    <citation type="journal article" date="2014" name="Front. Microbiol.">
        <title>High frequency of phylogenetically diverse reductive dehalogenase-homologous genes in deep subseafloor sedimentary metagenomes.</title>
        <authorList>
            <person name="Kawai M."/>
            <person name="Futagami T."/>
            <person name="Toyoda A."/>
            <person name="Takaki Y."/>
            <person name="Nishi S."/>
            <person name="Hori S."/>
            <person name="Arai W."/>
            <person name="Tsubouchi T."/>
            <person name="Morono Y."/>
            <person name="Uchiyama I."/>
            <person name="Ito T."/>
            <person name="Fujiyama A."/>
            <person name="Inagaki F."/>
            <person name="Takami H."/>
        </authorList>
    </citation>
    <scope>NUCLEOTIDE SEQUENCE</scope>
    <source>
        <strain evidence="1">Expedition CK06-06</strain>
    </source>
</reference>
<protein>
    <submittedName>
        <fullName evidence="1">Uncharacterized protein</fullName>
    </submittedName>
</protein>
<proteinExistence type="predicted"/>
<gene>
    <name evidence="1" type="ORF">S03H2_72063</name>
</gene>
<dbReference type="AlphaFoldDB" id="X1L3M9"/>
<name>X1L3M9_9ZZZZ</name>
<accession>X1L3M9</accession>